<evidence type="ECO:0000313" key="2">
    <source>
        <dbReference type="EMBL" id="KTT74671.1"/>
    </source>
</evidence>
<reference evidence="2 3" key="1">
    <citation type="journal article" date="2016" name="Front. Microbiol.">
        <title>Genomic Resource of Rice Seed Associated Bacteria.</title>
        <authorList>
            <person name="Midha S."/>
            <person name="Bansal K."/>
            <person name="Sharma S."/>
            <person name="Kumar N."/>
            <person name="Patil P.P."/>
            <person name="Chaudhry V."/>
            <person name="Patil P.B."/>
        </authorList>
    </citation>
    <scope>NUCLEOTIDE SEQUENCE [LARGE SCALE GENOMIC DNA]</scope>
    <source>
        <strain evidence="2 3">NS334</strain>
    </source>
</reference>
<dbReference type="Proteomes" id="UP000074310">
    <property type="component" value="Unassembled WGS sequence"/>
</dbReference>
<evidence type="ECO:0000256" key="1">
    <source>
        <dbReference type="SAM" id="MobiDB-lite"/>
    </source>
</evidence>
<proteinExistence type="predicted"/>
<feature type="region of interest" description="Disordered" evidence="1">
    <location>
        <begin position="14"/>
        <end position="49"/>
    </location>
</feature>
<accession>A0A147I6X3</accession>
<organism evidence="2 3">
    <name type="scientific">Sphingomonas endophytica</name>
    <dbReference type="NCBI Taxonomy" id="869719"/>
    <lineage>
        <taxon>Bacteria</taxon>
        <taxon>Pseudomonadati</taxon>
        <taxon>Pseudomonadota</taxon>
        <taxon>Alphaproteobacteria</taxon>
        <taxon>Sphingomonadales</taxon>
        <taxon>Sphingomonadaceae</taxon>
        <taxon>Sphingomonas</taxon>
    </lineage>
</organism>
<comment type="caution">
    <text evidence="2">The sequence shown here is derived from an EMBL/GenBank/DDBJ whole genome shotgun (WGS) entry which is preliminary data.</text>
</comment>
<keyword evidence="3" id="KW-1185">Reference proteome</keyword>
<protein>
    <submittedName>
        <fullName evidence="2">Uncharacterized protein</fullName>
    </submittedName>
</protein>
<evidence type="ECO:0000313" key="3">
    <source>
        <dbReference type="Proteomes" id="UP000074310"/>
    </source>
</evidence>
<dbReference type="EMBL" id="LDTB01000010">
    <property type="protein sequence ID" value="KTT74671.1"/>
    <property type="molecule type" value="Genomic_DNA"/>
</dbReference>
<sequence>MRRGARAEQVRLAQRLRGQQARTRERAGTGGDRLGGHVAAHHLPRRRSGETAQAVGLLAGMDPSVTRVEIMLVVRARCGRNQHPGRDQRCRSPHHTPAPFRYAPSVRPPPHVPAVARFFVIATNNQS</sequence>
<feature type="region of interest" description="Disordered" evidence="1">
    <location>
        <begin position="81"/>
        <end position="106"/>
    </location>
</feature>
<dbReference type="AlphaFoldDB" id="A0A147I6X3"/>
<gene>
    <name evidence="2" type="ORF">NS334_04625</name>
</gene>
<name>A0A147I6X3_9SPHN</name>